<name>A0A517I9F4_BREBE</name>
<evidence type="ECO:0000313" key="3">
    <source>
        <dbReference type="Proteomes" id="UP000317713"/>
    </source>
</evidence>
<organism evidence="2 3">
    <name type="scientific">Brevibacillus brevis</name>
    <name type="common">Bacillus brevis</name>
    <dbReference type="NCBI Taxonomy" id="1393"/>
    <lineage>
        <taxon>Bacteria</taxon>
        <taxon>Bacillati</taxon>
        <taxon>Bacillota</taxon>
        <taxon>Bacilli</taxon>
        <taxon>Bacillales</taxon>
        <taxon>Paenibacillaceae</taxon>
        <taxon>Brevibacillus</taxon>
    </lineage>
</organism>
<accession>A0A517I9F4</accession>
<dbReference type="RefSeq" id="WP_144617140.1">
    <property type="nucleotide sequence ID" value="NZ_CP042161.1"/>
</dbReference>
<keyword evidence="1" id="KW-0732">Signal</keyword>
<protein>
    <submittedName>
        <fullName evidence="2">Uncharacterized protein</fullName>
    </submittedName>
</protein>
<evidence type="ECO:0000256" key="1">
    <source>
        <dbReference type="SAM" id="SignalP"/>
    </source>
</evidence>
<dbReference type="AlphaFoldDB" id="A0A517I9F4"/>
<dbReference type="Proteomes" id="UP000317713">
    <property type="component" value="Chromosome"/>
</dbReference>
<evidence type="ECO:0000313" key="2">
    <source>
        <dbReference type="EMBL" id="QDS35513.1"/>
    </source>
</evidence>
<gene>
    <name evidence="2" type="ORF">FPS98_16680</name>
</gene>
<dbReference type="NCBIfam" id="NF035925">
    <property type="entry name" value="Geo26A_fam"/>
    <property type="match status" value="1"/>
</dbReference>
<reference evidence="2 3" key="1">
    <citation type="submission" date="2019-07" db="EMBL/GenBank/DDBJ databases">
        <title>Characterization of Brevibacillus brevis HK544, as a potential biocontrol agent.</title>
        <authorList>
            <person name="Kim H."/>
        </authorList>
    </citation>
    <scope>NUCLEOTIDE SEQUENCE [LARGE SCALE GENOMIC DNA]</scope>
    <source>
        <strain evidence="2 3">HK544</strain>
    </source>
</reference>
<dbReference type="EMBL" id="CP042161">
    <property type="protein sequence ID" value="QDS35513.1"/>
    <property type="molecule type" value="Genomic_DNA"/>
</dbReference>
<sequence>MKKIVVASVLSLSILASSTGAQIASAQQNEAFIQEIKDEKLGITAQIQKDDENVKKVKVIAENETSIVEYDKKRDILRIEENGETYEINLAEERPKVERKMAALQAKVDLGDYDVVDDYEDYWWDAYVISYDYYEINEMLWNLSDGEDTKTTWEASANSSRLEKFSGQLQNLRSKQRAAEAAVATGVASVVAGVAAAPVTAGVSTVVGIALSLGAAVYAASLFGDAQDIRKDIHSNFRRIEVIRFDEL</sequence>
<proteinExistence type="predicted"/>
<feature type="chain" id="PRO_5039238663" evidence="1">
    <location>
        <begin position="22"/>
        <end position="248"/>
    </location>
</feature>
<feature type="signal peptide" evidence="1">
    <location>
        <begin position="1"/>
        <end position="21"/>
    </location>
</feature>